<evidence type="ECO:0000256" key="1">
    <source>
        <dbReference type="ARBA" id="ARBA00022723"/>
    </source>
</evidence>
<dbReference type="InterPro" id="IPR006612">
    <property type="entry name" value="THAP_Znf"/>
</dbReference>
<dbReference type="Proteomes" id="UP000410492">
    <property type="component" value="Unassembled WGS sequence"/>
</dbReference>
<dbReference type="GO" id="GO:0008270">
    <property type="term" value="F:zinc ion binding"/>
    <property type="evidence" value="ECO:0007669"/>
    <property type="project" value="UniProtKB-KW"/>
</dbReference>
<dbReference type="SUPFAM" id="SSF57716">
    <property type="entry name" value="Glucocorticoid receptor-like (DNA-binding domain)"/>
    <property type="match status" value="1"/>
</dbReference>
<dbReference type="Gene3D" id="6.20.210.20">
    <property type="entry name" value="THAP domain"/>
    <property type="match status" value="1"/>
</dbReference>
<dbReference type="SMART" id="SM00980">
    <property type="entry name" value="THAP"/>
    <property type="match status" value="1"/>
</dbReference>
<dbReference type="AlphaFoldDB" id="A0A653CRA4"/>
<dbReference type="GO" id="GO:0003677">
    <property type="term" value="F:DNA binding"/>
    <property type="evidence" value="ECO:0007669"/>
    <property type="project" value="UniProtKB-UniRule"/>
</dbReference>
<sequence>CSAFNCTSKEVKGGNLKFHCSPRDDALLKKWIGALLGKDFVPGTRAVICSKYFKHSDYVEAHMDTLRLKKDAVPSIFLIFLDIY</sequence>
<dbReference type="InterPro" id="IPR026521">
    <property type="entry name" value="THAP2"/>
</dbReference>
<dbReference type="InterPro" id="IPR038441">
    <property type="entry name" value="THAP_Znf_sf"/>
</dbReference>
<dbReference type="Pfam" id="PF05485">
    <property type="entry name" value="THAP"/>
    <property type="match status" value="1"/>
</dbReference>
<evidence type="ECO:0000313" key="7">
    <source>
        <dbReference type="EMBL" id="VEN50471.1"/>
    </source>
</evidence>
<evidence type="ECO:0000256" key="4">
    <source>
        <dbReference type="ARBA" id="ARBA00023125"/>
    </source>
</evidence>
<keyword evidence="3" id="KW-0862">Zinc</keyword>
<keyword evidence="2 5" id="KW-0863">Zinc-finger</keyword>
<reference evidence="7 8" key="1">
    <citation type="submission" date="2019-01" db="EMBL/GenBank/DDBJ databases">
        <authorList>
            <person name="Sayadi A."/>
        </authorList>
    </citation>
    <scope>NUCLEOTIDE SEQUENCE [LARGE SCALE GENOMIC DNA]</scope>
</reference>
<evidence type="ECO:0000256" key="5">
    <source>
        <dbReference type="PROSITE-ProRule" id="PRU00309"/>
    </source>
</evidence>
<name>A0A653CRA4_CALMS</name>
<protein>
    <recommendedName>
        <fullName evidence="6">THAP-type domain-containing protein</fullName>
    </recommendedName>
</protein>
<evidence type="ECO:0000259" key="6">
    <source>
        <dbReference type="PROSITE" id="PS50950"/>
    </source>
</evidence>
<proteinExistence type="predicted"/>
<dbReference type="PROSITE" id="PS50950">
    <property type="entry name" value="ZF_THAP"/>
    <property type="match status" value="1"/>
</dbReference>
<evidence type="ECO:0000313" key="8">
    <source>
        <dbReference type="Proteomes" id="UP000410492"/>
    </source>
</evidence>
<feature type="domain" description="THAP-type" evidence="6">
    <location>
        <begin position="1"/>
        <end position="77"/>
    </location>
</feature>
<dbReference type="OrthoDB" id="6743929at2759"/>
<evidence type="ECO:0000256" key="3">
    <source>
        <dbReference type="ARBA" id="ARBA00022833"/>
    </source>
</evidence>
<keyword evidence="4 5" id="KW-0238">DNA-binding</keyword>
<evidence type="ECO:0000256" key="2">
    <source>
        <dbReference type="ARBA" id="ARBA00022771"/>
    </source>
</evidence>
<dbReference type="EMBL" id="CAACVG010008612">
    <property type="protein sequence ID" value="VEN50471.1"/>
    <property type="molecule type" value="Genomic_DNA"/>
</dbReference>
<keyword evidence="8" id="KW-1185">Reference proteome</keyword>
<dbReference type="PANTHER" id="PTHR47696">
    <property type="entry name" value="THAP DOMAIN-CONTAINING PROTEIN 2"/>
    <property type="match status" value="1"/>
</dbReference>
<dbReference type="PANTHER" id="PTHR47696:SF1">
    <property type="entry name" value="THAP DOMAIN-CONTAINING PROTEIN 2"/>
    <property type="match status" value="1"/>
</dbReference>
<keyword evidence="1" id="KW-0479">Metal-binding</keyword>
<accession>A0A653CRA4</accession>
<organism evidence="7 8">
    <name type="scientific">Callosobruchus maculatus</name>
    <name type="common">Southern cowpea weevil</name>
    <name type="synonym">Pulse bruchid</name>
    <dbReference type="NCBI Taxonomy" id="64391"/>
    <lineage>
        <taxon>Eukaryota</taxon>
        <taxon>Metazoa</taxon>
        <taxon>Ecdysozoa</taxon>
        <taxon>Arthropoda</taxon>
        <taxon>Hexapoda</taxon>
        <taxon>Insecta</taxon>
        <taxon>Pterygota</taxon>
        <taxon>Neoptera</taxon>
        <taxon>Endopterygota</taxon>
        <taxon>Coleoptera</taxon>
        <taxon>Polyphaga</taxon>
        <taxon>Cucujiformia</taxon>
        <taxon>Chrysomeloidea</taxon>
        <taxon>Chrysomelidae</taxon>
        <taxon>Bruchinae</taxon>
        <taxon>Bruchini</taxon>
        <taxon>Callosobruchus</taxon>
    </lineage>
</organism>
<gene>
    <name evidence="7" type="ORF">CALMAC_LOCUS11231</name>
</gene>
<feature type="non-terminal residue" evidence="7">
    <location>
        <position position="1"/>
    </location>
</feature>